<keyword evidence="1" id="KW-1133">Transmembrane helix</keyword>
<keyword evidence="2" id="KW-0282">Flagellum</keyword>
<name>A0ABM8G488_9CELL</name>
<accession>A0ABM8G488</accession>
<organism evidence="2 3">
    <name type="scientific">Paraoerskovia sediminicola</name>
    <dbReference type="NCBI Taxonomy" id="1138587"/>
    <lineage>
        <taxon>Bacteria</taxon>
        <taxon>Bacillati</taxon>
        <taxon>Actinomycetota</taxon>
        <taxon>Actinomycetes</taxon>
        <taxon>Micrococcales</taxon>
        <taxon>Cellulomonadaceae</taxon>
        <taxon>Paraoerskovia</taxon>
    </lineage>
</organism>
<keyword evidence="1" id="KW-0472">Membrane</keyword>
<reference evidence="3" key="1">
    <citation type="journal article" date="2019" name="Int. J. Syst. Evol. Microbiol.">
        <title>The Global Catalogue of Microorganisms (GCM) 10K type strain sequencing project: providing services to taxonomists for standard genome sequencing and annotation.</title>
        <authorList>
            <consortium name="The Broad Institute Genomics Platform"/>
            <consortium name="The Broad Institute Genome Sequencing Center for Infectious Disease"/>
            <person name="Wu L."/>
            <person name="Ma J."/>
        </authorList>
    </citation>
    <scope>NUCLEOTIDE SEQUENCE [LARGE SCALE GENOMIC DNA]</scope>
    <source>
        <strain evidence="3">NBRC 108565</strain>
    </source>
</reference>
<keyword evidence="2" id="KW-0969">Cilium</keyword>
<evidence type="ECO:0000313" key="3">
    <source>
        <dbReference type="Proteomes" id="UP001321475"/>
    </source>
</evidence>
<sequence>MRSNPTAHESVVPRVRRPSWRDPRLLVGLVLVAASVVIGSWAVASAGRTVPVFAAGSVLTPGDVVGPDDLVVAEVRLSPADLGRYVQVADGLDEGSVVVRTVGAGEIVPTAALGRPEGVAVSPVAFEVGAALSDRVSEGAPVDVWFVPEEAAASVADHGSPDAPVALVRGGVVDEIADESGSFVVGSTVVVQVLVPDEELPGVLAATAGRGSVRIVPAVGA</sequence>
<dbReference type="Proteomes" id="UP001321475">
    <property type="component" value="Chromosome"/>
</dbReference>
<keyword evidence="3" id="KW-1185">Reference proteome</keyword>
<dbReference type="EMBL" id="AP027729">
    <property type="protein sequence ID" value="BDZ42918.1"/>
    <property type="molecule type" value="Genomic_DNA"/>
</dbReference>
<feature type="transmembrane region" description="Helical" evidence="1">
    <location>
        <begin position="25"/>
        <end position="44"/>
    </location>
</feature>
<proteinExistence type="predicted"/>
<gene>
    <name evidence="2" type="ORF">GCM10025865_22170</name>
</gene>
<protein>
    <submittedName>
        <fullName evidence="2">Flagellar protein FlgA</fullName>
    </submittedName>
</protein>
<evidence type="ECO:0000313" key="2">
    <source>
        <dbReference type="EMBL" id="BDZ42918.1"/>
    </source>
</evidence>
<evidence type="ECO:0000256" key="1">
    <source>
        <dbReference type="SAM" id="Phobius"/>
    </source>
</evidence>
<keyword evidence="2" id="KW-0966">Cell projection</keyword>
<keyword evidence="1" id="KW-0812">Transmembrane</keyword>
<dbReference type="RefSeq" id="WP_286217301.1">
    <property type="nucleotide sequence ID" value="NZ_AP027729.1"/>
</dbReference>